<dbReference type="AlphaFoldDB" id="D8FGC8"/>
<keyword evidence="2" id="KW-1185">Reference proteome</keyword>
<sequence length="176" mass="19577">MLIETQVATRRRVPRRRAIGLPHLVKIIRPDTMSDAGEFTVSIDIPNRMRQVHESFLCQRAMPSLTSMNSNISDEDYEHDLVLALRESCVCHNPIETIAVEQDFTIPTSYFTDEDVFAFGDGFDFPPLFLHNELHSVLVAPADLALGSAGAGFRPYADCPIAMLQGAAVSFAAEFY</sequence>
<dbReference type="HOGENOM" id="CLU_1524777_0_0_1"/>
<dbReference type="OMA" id="INVMTIN"/>
<accession>D8FGC8</accession>
<proteinExistence type="predicted"/>
<reference evidence="1 2" key="1">
    <citation type="journal article" date="2004" name="Science">
        <title>The Ashbya gossypii genome as a tool for mapping the ancient Saccharomyces cerevisiae genome.</title>
        <authorList>
            <person name="Dietrich F.S."/>
            <person name="Voegeli S."/>
            <person name="Brachat S."/>
            <person name="Lerch A."/>
            <person name="Gates K."/>
            <person name="Steiner S."/>
            <person name="Mohr C."/>
            <person name="Pohlmann R."/>
            <person name="Luedi P."/>
            <person name="Choi S."/>
            <person name="Wing R.A."/>
            <person name="Flavier A."/>
            <person name="Gaffney T.D."/>
            <person name="Philippsen P."/>
        </authorList>
    </citation>
    <scope>NUCLEOTIDE SEQUENCE [LARGE SCALE GENOMIC DNA]</scope>
    <source>
        <strain evidence="2">ATCC 10895 / CBS 109.51 / FGSC 9923 / NRRL Y-1056</strain>
    </source>
</reference>
<protein>
    <submittedName>
        <fullName evidence="1">AEL111W-Ap</fullName>
    </submittedName>
</protein>
<evidence type="ECO:0000313" key="2">
    <source>
        <dbReference type="Proteomes" id="UP000000591"/>
    </source>
</evidence>
<dbReference type="OrthoDB" id="10283422at2759"/>
<organism evidence="1 2">
    <name type="scientific">Eremothecium gossypii (strain ATCC 10895 / CBS 109.51 / FGSC 9923 / NRRL Y-1056)</name>
    <name type="common">Yeast</name>
    <name type="synonym">Ashbya gossypii</name>
    <dbReference type="NCBI Taxonomy" id="284811"/>
    <lineage>
        <taxon>Eukaryota</taxon>
        <taxon>Fungi</taxon>
        <taxon>Dikarya</taxon>
        <taxon>Ascomycota</taxon>
        <taxon>Saccharomycotina</taxon>
        <taxon>Saccharomycetes</taxon>
        <taxon>Saccharomycetales</taxon>
        <taxon>Saccharomycetaceae</taxon>
        <taxon>Eremothecium</taxon>
    </lineage>
</organism>
<gene>
    <name evidence="1" type="ORF">AGOS_AEL111WA</name>
</gene>
<dbReference type="GeneID" id="9487586"/>
<dbReference type="EMBL" id="AE016818">
    <property type="protein sequence ID" value="ADJ41771.1"/>
    <property type="molecule type" value="Genomic_DNA"/>
</dbReference>
<evidence type="ECO:0000313" key="1">
    <source>
        <dbReference type="EMBL" id="ADJ41771.1"/>
    </source>
</evidence>
<name>D8FGC8_EREGS</name>
<dbReference type="Proteomes" id="UP000000591">
    <property type="component" value="Chromosome V"/>
</dbReference>
<dbReference type="InParanoid" id="D8FGC8"/>
<reference evidence="2" key="2">
    <citation type="journal article" date="2013" name="G3 (Bethesda)">
        <title>Genomes of Ashbya fungi isolated from insects reveal four mating-type loci, numerous translocations, lack of transposons, and distinct gene duplications.</title>
        <authorList>
            <person name="Dietrich F.S."/>
            <person name="Voegeli S."/>
            <person name="Kuo S."/>
            <person name="Philippsen P."/>
        </authorList>
    </citation>
    <scope>GENOME REANNOTATION</scope>
    <source>
        <strain evidence="2">ATCC 10895 / CBS 109.51 / FGSC 9923 / NRRL Y-1056</strain>
    </source>
</reference>
<dbReference type="RefSeq" id="NP_001342264.1">
    <property type="nucleotide sequence ID" value="NM_001355322.1"/>
</dbReference>
<dbReference type="KEGG" id="ago:AGOS_AEL111WA"/>